<name>A6TJB1_ALKMQ</name>
<dbReference type="Proteomes" id="UP000001572">
    <property type="component" value="Chromosome"/>
</dbReference>
<dbReference type="HOGENOM" id="CLU_149930_1_0_9"/>
<dbReference type="eggNOG" id="ENOG5032S6B">
    <property type="taxonomic scope" value="Bacteria"/>
</dbReference>
<reference evidence="2" key="1">
    <citation type="journal article" date="2016" name="Genome Announc.">
        <title>Complete genome sequence of Alkaliphilus metalliredigens strain QYMF, an alkaliphilic and metal-reducing bacterium isolated from borax-contaminated leachate ponds.</title>
        <authorList>
            <person name="Hwang C."/>
            <person name="Copeland A."/>
            <person name="Lucas S."/>
            <person name="Lapidus A."/>
            <person name="Barry K."/>
            <person name="Detter J.C."/>
            <person name="Glavina Del Rio T."/>
            <person name="Hammon N."/>
            <person name="Israni S."/>
            <person name="Dalin E."/>
            <person name="Tice H."/>
            <person name="Pitluck S."/>
            <person name="Chertkov O."/>
            <person name="Brettin T."/>
            <person name="Bruce D."/>
            <person name="Han C."/>
            <person name="Schmutz J."/>
            <person name="Larimer F."/>
            <person name="Land M.L."/>
            <person name="Hauser L."/>
            <person name="Kyrpides N."/>
            <person name="Mikhailova N."/>
            <person name="Ye Q."/>
            <person name="Zhou J."/>
            <person name="Richardson P."/>
            <person name="Fields M.W."/>
        </authorList>
    </citation>
    <scope>NUCLEOTIDE SEQUENCE [LARGE SCALE GENOMIC DNA]</scope>
    <source>
        <strain evidence="2">QYMF</strain>
    </source>
</reference>
<organism evidence="1 2">
    <name type="scientific">Alkaliphilus metalliredigens (strain QYMF)</name>
    <dbReference type="NCBI Taxonomy" id="293826"/>
    <lineage>
        <taxon>Bacteria</taxon>
        <taxon>Bacillati</taxon>
        <taxon>Bacillota</taxon>
        <taxon>Clostridia</taxon>
        <taxon>Peptostreptococcales</taxon>
        <taxon>Natronincolaceae</taxon>
        <taxon>Alkaliphilus</taxon>
    </lineage>
</organism>
<accession>A6TJB1</accession>
<sequence>MSYVLVKEKMIDSEEILKSIEEEFSFKKIKDITSGSKRDDTLIYQIIHDVKQLKKEIEAEGEMGQTEEEELIEELMSVADEKVVIIEEVIPEGLIAYGYSYHYDEGLEEIKSIFIASDESIGELRLRDIADRVLRSID</sequence>
<dbReference type="STRING" id="293826.Amet_0036"/>
<gene>
    <name evidence="1" type="ordered locus">Amet_0036</name>
</gene>
<dbReference type="OrthoDB" id="1755920at2"/>
<protein>
    <submittedName>
        <fullName evidence="1">Uncharacterized protein</fullName>
    </submittedName>
</protein>
<dbReference type="EMBL" id="CP000724">
    <property type="protein sequence ID" value="ABR46279.1"/>
    <property type="molecule type" value="Genomic_DNA"/>
</dbReference>
<evidence type="ECO:0000313" key="2">
    <source>
        <dbReference type="Proteomes" id="UP000001572"/>
    </source>
</evidence>
<dbReference type="AlphaFoldDB" id="A6TJB1"/>
<proteinExistence type="predicted"/>
<keyword evidence="2" id="KW-1185">Reference proteome</keyword>
<dbReference type="KEGG" id="amt:Amet_0036"/>
<evidence type="ECO:0000313" key="1">
    <source>
        <dbReference type="EMBL" id="ABR46279.1"/>
    </source>
</evidence>
<dbReference type="RefSeq" id="WP_011971188.1">
    <property type="nucleotide sequence ID" value="NC_009633.1"/>
</dbReference>